<dbReference type="EMBL" id="SHKK01000001">
    <property type="protein sequence ID" value="RZT80406.1"/>
    <property type="molecule type" value="Genomic_DNA"/>
</dbReference>
<feature type="region of interest" description="Disordered" evidence="1">
    <location>
        <begin position="1"/>
        <end position="32"/>
    </location>
</feature>
<evidence type="ECO:0000313" key="2">
    <source>
        <dbReference type="EMBL" id="RZT80406.1"/>
    </source>
</evidence>
<dbReference type="AlphaFoldDB" id="A0A4Q7UGR1"/>
<accession>A0A4Q7UGR1</accession>
<sequence>MGTSTRLPGPKNGSWTAAKGRLGTWTPDATSRPDQLLEHDQQRAEAIAAQYQRALRDALNADPEAFGIRAAAEQAGGRLIELLDGLGRADLPLVGDLAAQDDADEFVRRFVGQVAGDGQLIVDAAVRRAARRVAERLVTQEGPLADPGRPRPITGELFCALYRAFFGEVVGEFVHILIAENIKIAVPALAILDPTDVVAGFVANQVVKVLPNPCAEAVKRGPEPPRLADVARDLLTTTVTQALGLGDSGLELAA</sequence>
<dbReference type="Proteomes" id="UP000293781">
    <property type="component" value="Unassembled WGS sequence"/>
</dbReference>
<organism evidence="2 3">
    <name type="scientific">Micromonospora violae</name>
    <dbReference type="NCBI Taxonomy" id="1278207"/>
    <lineage>
        <taxon>Bacteria</taxon>
        <taxon>Bacillati</taxon>
        <taxon>Actinomycetota</taxon>
        <taxon>Actinomycetes</taxon>
        <taxon>Micromonosporales</taxon>
        <taxon>Micromonosporaceae</taxon>
        <taxon>Micromonospora</taxon>
    </lineage>
</organism>
<keyword evidence="3" id="KW-1185">Reference proteome</keyword>
<evidence type="ECO:0000256" key="1">
    <source>
        <dbReference type="SAM" id="MobiDB-lite"/>
    </source>
</evidence>
<reference evidence="2 3" key="1">
    <citation type="submission" date="2019-02" db="EMBL/GenBank/DDBJ databases">
        <title>Sequencing the genomes of 1000 actinobacteria strains.</title>
        <authorList>
            <person name="Klenk H.-P."/>
        </authorList>
    </citation>
    <scope>NUCLEOTIDE SEQUENCE [LARGE SCALE GENOMIC DNA]</scope>
    <source>
        <strain evidence="2 3">DSM 45888</strain>
    </source>
</reference>
<name>A0A4Q7UGR1_9ACTN</name>
<proteinExistence type="predicted"/>
<gene>
    <name evidence="2" type="ORF">EV382_3655</name>
</gene>
<protein>
    <submittedName>
        <fullName evidence="2">Uncharacterized protein</fullName>
    </submittedName>
</protein>
<comment type="caution">
    <text evidence="2">The sequence shown here is derived from an EMBL/GenBank/DDBJ whole genome shotgun (WGS) entry which is preliminary data.</text>
</comment>
<evidence type="ECO:0000313" key="3">
    <source>
        <dbReference type="Proteomes" id="UP000293781"/>
    </source>
</evidence>